<evidence type="ECO:0000313" key="3">
    <source>
        <dbReference type="Proteomes" id="UP000720595"/>
    </source>
</evidence>
<evidence type="ECO:0000259" key="1">
    <source>
        <dbReference type="Pfam" id="PF06114"/>
    </source>
</evidence>
<gene>
    <name evidence="2" type="ORF">JOD41_001289</name>
</gene>
<proteinExistence type="predicted"/>
<evidence type="ECO:0000313" key="2">
    <source>
        <dbReference type="EMBL" id="MBM7550552.1"/>
    </source>
</evidence>
<dbReference type="Gene3D" id="1.10.10.2910">
    <property type="match status" value="1"/>
</dbReference>
<sequence>MNNLNYNLNYAVSMAHCVHKKIKYEEKLLPIKVEDIIKYRPDIKIEKKDLLGLDGYSIYNYKTKRYLIALDDVNYDLSRQRFTLAHELGHIFLQHHTKYKYLSDYVKEKSADAFAGELLMPREMMYKTAKFPPNYVLDLYGVSYSAYEQRKRFLEDMEGFRRKIEDEKSVSLNDIIQYTKHSLILDKYKFQEV</sequence>
<feature type="domain" description="IrrE N-terminal-like" evidence="1">
    <location>
        <begin position="43"/>
        <end position="150"/>
    </location>
</feature>
<dbReference type="EMBL" id="JAFBDH010000005">
    <property type="protein sequence ID" value="MBM7550552.1"/>
    <property type="molecule type" value="Genomic_DNA"/>
</dbReference>
<organism evidence="2 3">
    <name type="scientific">Peptoniphilus gorbachii</name>
    <dbReference type="NCBI Taxonomy" id="411567"/>
    <lineage>
        <taxon>Bacteria</taxon>
        <taxon>Bacillati</taxon>
        <taxon>Bacillota</taxon>
        <taxon>Tissierellia</taxon>
        <taxon>Tissierellales</taxon>
        <taxon>Peptoniphilaceae</taxon>
        <taxon>Peptoniphilus</taxon>
    </lineage>
</organism>
<protein>
    <submittedName>
        <fullName evidence="2">Zn-dependent peptidase ImmA (M78 family)</fullName>
    </submittedName>
</protein>
<dbReference type="InterPro" id="IPR010359">
    <property type="entry name" value="IrrE_HExxH"/>
</dbReference>
<accession>A0ABS2MKK6</accession>
<reference evidence="2 3" key="1">
    <citation type="submission" date="2021-01" db="EMBL/GenBank/DDBJ databases">
        <title>Genomic Encyclopedia of Type Strains, Phase IV (KMG-IV): sequencing the most valuable type-strain genomes for metagenomic binning, comparative biology and taxonomic classification.</title>
        <authorList>
            <person name="Goeker M."/>
        </authorList>
    </citation>
    <scope>NUCLEOTIDE SEQUENCE [LARGE SCALE GENOMIC DNA]</scope>
    <source>
        <strain evidence="2 3">DSM 21461</strain>
    </source>
</reference>
<dbReference type="Pfam" id="PF06114">
    <property type="entry name" value="Peptidase_M78"/>
    <property type="match status" value="1"/>
</dbReference>
<name>A0ABS2MKK6_9FIRM</name>
<comment type="caution">
    <text evidence="2">The sequence shown here is derived from an EMBL/GenBank/DDBJ whole genome shotgun (WGS) entry which is preliminary data.</text>
</comment>
<dbReference type="Proteomes" id="UP000720595">
    <property type="component" value="Unassembled WGS sequence"/>
</dbReference>
<keyword evidence="3" id="KW-1185">Reference proteome</keyword>
<dbReference type="RefSeq" id="WP_239541083.1">
    <property type="nucleotide sequence ID" value="NZ_JAFBDH010000005.1"/>
</dbReference>